<feature type="transmembrane region" description="Helical" evidence="2">
    <location>
        <begin position="40"/>
        <end position="59"/>
    </location>
</feature>
<dbReference type="STRING" id="683260.SAMN05421874_1406"/>
<dbReference type="RefSeq" id="WP_143022368.1">
    <property type="nucleotide sequence ID" value="NZ_FNFB01000040.1"/>
</dbReference>
<dbReference type="AlphaFoldDB" id="A0A1G9QPE4"/>
<keyword evidence="2" id="KW-0472">Membrane</keyword>
<keyword evidence="4" id="KW-1185">Reference proteome</keyword>
<evidence type="ECO:0000313" key="4">
    <source>
        <dbReference type="Proteomes" id="UP000198683"/>
    </source>
</evidence>
<keyword evidence="2" id="KW-1133">Transmembrane helix</keyword>
<evidence type="ECO:0008006" key="5">
    <source>
        <dbReference type="Google" id="ProtNLM"/>
    </source>
</evidence>
<dbReference type="Proteomes" id="UP000198683">
    <property type="component" value="Unassembled WGS sequence"/>
</dbReference>
<proteinExistence type="predicted"/>
<protein>
    <recommendedName>
        <fullName evidence="5">Lipopolysaccharide assembly protein A domain-containing protein</fullName>
    </recommendedName>
</protein>
<sequence>MIVLGLLLALLAGGALYLVLTEESSRYVLFGYAFELDHVQMFLAGAAGAAVLLLGLWLMGSGSRRSARRHRRLRAARAEASDRVARLEDEKRDLERKLKREHADRDQAEREGAERAETTGDRLVARGTHTRP</sequence>
<gene>
    <name evidence="3" type="ORF">SAMN05421874_1406</name>
</gene>
<evidence type="ECO:0000256" key="2">
    <source>
        <dbReference type="SAM" id="Phobius"/>
    </source>
</evidence>
<reference evidence="3 4" key="1">
    <citation type="submission" date="2016-10" db="EMBL/GenBank/DDBJ databases">
        <authorList>
            <person name="de Groot N.N."/>
        </authorList>
    </citation>
    <scope>NUCLEOTIDE SEQUENCE [LARGE SCALE GENOMIC DNA]</scope>
    <source>
        <strain evidence="3 4">CGMCC 4.5681</strain>
    </source>
</reference>
<accession>A0A1G9QPE4</accession>
<feature type="region of interest" description="Disordered" evidence="1">
    <location>
        <begin position="95"/>
        <end position="132"/>
    </location>
</feature>
<evidence type="ECO:0000256" key="1">
    <source>
        <dbReference type="SAM" id="MobiDB-lite"/>
    </source>
</evidence>
<name>A0A1G9QPE4_9ACTN</name>
<evidence type="ECO:0000313" key="3">
    <source>
        <dbReference type="EMBL" id="SDM12866.1"/>
    </source>
</evidence>
<feature type="compositionally biased region" description="Basic and acidic residues" evidence="1">
    <location>
        <begin position="95"/>
        <end position="124"/>
    </location>
</feature>
<dbReference type="EMBL" id="FNFB01000040">
    <property type="protein sequence ID" value="SDM12866.1"/>
    <property type="molecule type" value="Genomic_DNA"/>
</dbReference>
<keyword evidence="2" id="KW-0812">Transmembrane</keyword>
<organism evidence="3 4">
    <name type="scientific">Nonomuraea maritima</name>
    <dbReference type="NCBI Taxonomy" id="683260"/>
    <lineage>
        <taxon>Bacteria</taxon>
        <taxon>Bacillati</taxon>
        <taxon>Actinomycetota</taxon>
        <taxon>Actinomycetes</taxon>
        <taxon>Streptosporangiales</taxon>
        <taxon>Streptosporangiaceae</taxon>
        <taxon>Nonomuraea</taxon>
    </lineage>
</organism>